<dbReference type="Pfam" id="PF01546">
    <property type="entry name" value="Peptidase_M20"/>
    <property type="match status" value="1"/>
</dbReference>
<dbReference type="GO" id="GO:0046872">
    <property type="term" value="F:metal ion binding"/>
    <property type="evidence" value="ECO:0007669"/>
    <property type="project" value="UniProtKB-KW"/>
</dbReference>
<reference evidence="4 5" key="1">
    <citation type="submission" date="2020-02" db="EMBL/GenBank/DDBJ databases">
        <authorList>
            <person name="Zheng R.K."/>
            <person name="Sun C.M."/>
        </authorList>
    </citation>
    <scope>NUCLEOTIDE SEQUENCE [LARGE SCALE GENOMIC DNA]</scope>
    <source>
        <strain evidence="5">rifampicinis</strain>
    </source>
</reference>
<evidence type="ECO:0000256" key="2">
    <source>
        <dbReference type="ARBA" id="ARBA00022801"/>
    </source>
</evidence>
<dbReference type="InterPro" id="IPR036264">
    <property type="entry name" value="Bact_exopeptidase_dim_dom"/>
</dbReference>
<evidence type="ECO:0000313" key="5">
    <source>
        <dbReference type="Proteomes" id="UP000594468"/>
    </source>
</evidence>
<dbReference type="CDD" id="cd03884">
    <property type="entry name" value="M20_bAS"/>
    <property type="match status" value="1"/>
</dbReference>
<dbReference type="SUPFAM" id="SSF55031">
    <property type="entry name" value="Bacterial exopeptidase dimerisation domain"/>
    <property type="match status" value="1"/>
</dbReference>
<dbReference type="Gene3D" id="3.30.70.360">
    <property type="match status" value="1"/>
</dbReference>
<feature type="binding site" evidence="3">
    <location>
        <position position="98"/>
    </location>
    <ligand>
        <name>Zn(2+)</name>
        <dbReference type="ChEBI" id="CHEBI:29105"/>
        <label>2</label>
    </ligand>
</feature>
<keyword evidence="2 4" id="KW-0378">Hydrolase</keyword>
<feature type="binding site" evidence="3">
    <location>
        <position position="87"/>
    </location>
    <ligand>
        <name>Zn(2+)</name>
        <dbReference type="ChEBI" id="CHEBI:29105"/>
        <label>1</label>
    </ligand>
</feature>
<dbReference type="PROSITE" id="PS00758">
    <property type="entry name" value="ARGE_DAPE_CPG2_1"/>
    <property type="match status" value="1"/>
</dbReference>
<sequence length="416" mass="45908">MVAIVPRLRINSPRLKTDFDALAEIGATQSGGVTRVALSNEDLEARAWFANRIEDAGFFVRDDEVGNLSGVLPSKQPNARTLLLGGHLDTVPNGGRFDGSVGVLAGLECLRTISEAGISLPCHLEVISFTDEEGWWQSFFGSLGMTGTLQPHHINDVQQDNAAFRAALYRAGIRVSEVGRAKRDMNDLLGYLELHIEQSKRLEQANIDVGVVTGVVGRSTYVYTFFGEGTSAATTQAPDRRDALQGAAMFITQMYALIADEYPDGIVNCGNIEVQPGTFNVVPAEAKLRIECRHQDSDILNEIESRLIRMAQDIALMYHLSVHVEQMYKRQVAIMDEGILRLIETVCDDEQLTHQRMVSYAGHDAQILSPFLPTAMIFIPSKDGISHNPKEETDWEDVENGANVLLQTILRMAEHA</sequence>
<dbReference type="InterPro" id="IPR010158">
    <property type="entry name" value="Amidase_Cbmase"/>
</dbReference>
<dbReference type="InterPro" id="IPR001261">
    <property type="entry name" value="ArgE/DapE_CS"/>
</dbReference>
<protein>
    <submittedName>
        <fullName evidence="4">Zn-dependent hydrolase</fullName>
    </submittedName>
</protein>
<proteinExistence type="inferred from homology"/>
<accession>A0A7S8EA65</accession>
<name>A0A7S8EA65_9CHLR</name>
<dbReference type="EMBL" id="CP062983">
    <property type="protein sequence ID" value="QPC83177.1"/>
    <property type="molecule type" value="Genomic_DNA"/>
</dbReference>
<dbReference type="Proteomes" id="UP000594468">
    <property type="component" value="Chromosome"/>
</dbReference>
<feature type="binding site" evidence="3">
    <location>
        <position position="98"/>
    </location>
    <ligand>
        <name>Zn(2+)</name>
        <dbReference type="ChEBI" id="CHEBI:29105"/>
        <label>1</label>
    </ligand>
</feature>
<gene>
    <name evidence="4" type="ORF">G4Y79_02030</name>
</gene>
<dbReference type="AlphaFoldDB" id="A0A7S8EA65"/>
<keyword evidence="3" id="KW-0479">Metal-binding</keyword>
<feature type="binding site" evidence="3">
    <location>
        <position position="133"/>
    </location>
    <ligand>
        <name>Zn(2+)</name>
        <dbReference type="ChEBI" id="CHEBI:29105"/>
        <label>2</label>
    </ligand>
</feature>
<dbReference type="NCBIfam" id="NF006771">
    <property type="entry name" value="PRK09290.1-5"/>
    <property type="match status" value="1"/>
</dbReference>
<dbReference type="PIRSF" id="PIRSF001235">
    <property type="entry name" value="Amidase_carbamoylase"/>
    <property type="match status" value="1"/>
</dbReference>
<dbReference type="InterPro" id="IPR002933">
    <property type="entry name" value="Peptidase_M20"/>
</dbReference>
<dbReference type="Gene3D" id="3.40.630.10">
    <property type="entry name" value="Zn peptidases"/>
    <property type="match status" value="1"/>
</dbReference>
<feature type="binding site" evidence="3">
    <location>
        <position position="195"/>
    </location>
    <ligand>
        <name>Zn(2+)</name>
        <dbReference type="ChEBI" id="CHEBI:29105"/>
        <label>1</label>
    </ligand>
</feature>
<comment type="cofactor">
    <cofactor evidence="3">
        <name>Zn(2+)</name>
        <dbReference type="ChEBI" id="CHEBI:29105"/>
    </cofactor>
    <text evidence="3">Binds 2 Zn(2+) ions per subunit.</text>
</comment>
<keyword evidence="5" id="KW-1185">Reference proteome</keyword>
<evidence type="ECO:0000256" key="3">
    <source>
        <dbReference type="PIRSR" id="PIRSR001235-1"/>
    </source>
</evidence>
<dbReference type="PANTHER" id="PTHR32494">
    <property type="entry name" value="ALLANTOATE DEIMINASE-RELATED"/>
    <property type="match status" value="1"/>
</dbReference>
<dbReference type="NCBIfam" id="TIGR01879">
    <property type="entry name" value="hydantase"/>
    <property type="match status" value="1"/>
</dbReference>
<dbReference type="GO" id="GO:0016813">
    <property type="term" value="F:hydrolase activity, acting on carbon-nitrogen (but not peptide) bonds, in linear amidines"/>
    <property type="evidence" value="ECO:0007669"/>
    <property type="project" value="InterPro"/>
</dbReference>
<dbReference type="SUPFAM" id="SSF53187">
    <property type="entry name" value="Zn-dependent exopeptidases"/>
    <property type="match status" value="1"/>
</dbReference>
<comment type="similarity">
    <text evidence="1">Belongs to the peptidase M20 family.</text>
</comment>
<evidence type="ECO:0000256" key="1">
    <source>
        <dbReference type="ARBA" id="ARBA00006153"/>
    </source>
</evidence>
<feature type="binding site" evidence="3">
    <location>
        <position position="387"/>
    </location>
    <ligand>
        <name>Zn(2+)</name>
        <dbReference type="ChEBI" id="CHEBI:29105"/>
        <label>2</label>
    </ligand>
</feature>
<keyword evidence="3" id="KW-0862">Zinc</keyword>
<organism evidence="4 5">
    <name type="scientific">Phototrophicus methaneseepsis</name>
    <dbReference type="NCBI Taxonomy" id="2710758"/>
    <lineage>
        <taxon>Bacteria</taxon>
        <taxon>Bacillati</taxon>
        <taxon>Chloroflexota</taxon>
        <taxon>Candidatus Thermofontia</taxon>
        <taxon>Phototrophicales</taxon>
        <taxon>Phototrophicaceae</taxon>
        <taxon>Phototrophicus</taxon>
    </lineage>
</organism>
<evidence type="ECO:0000313" key="4">
    <source>
        <dbReference type="EMBL" id="QPC83177.1"/>
    </source>
</evidence>
<dbReference type="PANTHER" id="PTHR32494:SF5">
    <property type="entry name" value="ALLANTOATE AMIDOHYDROLASE"/>
    <property type="match status" value="1"/>
</dbReference>
<dbReference type="KEGG" id="pmet:G4Y79_02030"/>